<reference evidence="1" key="1">
    <citation type="submission" date="2022-05" db="EMBL/GenBank/DDBJ databases">
        <title>Schlegelella sp. nov., isolated from mangrove soil.</title>
        <authorList>
            <person name="Liu Y."/>
            <person name="Ge X."/>
            <person name="Liu W."/>
        </authorList>
    </citation>
    <scope>NUCLEOTIDE SEQUENCE</scope>
    <source>
        <strain evidence="1">S2-27</strain>
    </source>
</reference>
<name>A0ABT0YN90_9BURK</name>
<gene>
    <name evidence="1" type="ORF">M8A51_11585</name>
</gene>
<dbReference type="SUPFAM" id="SSF53187">
    <property type="entry name" value="Zn-dependent exopeptidases"/>
    <property type="match status" value="1"/>
</dbReference>
<dbReference type="EMBL" id="JAMKFE010000006">
    <property type="protein sequence ID" value="MCM5680175.1"/>
    <property type="molecule type" value="Genomic_DNA"/>
</dbReference>
<proteinExistence type="predicted"/>
<dbReference type="Pfam" id="PF05013">
    <property type="entry name" value="FGase"/>
    <property type="match status" value="1"/>
</dbReference>
<sequence length="299" mass="33706">MTPPLQTDSTVPYHWLPQAAEPRIPLVFDSPHSWPHWPADVETVARTEQLMTSCDAYVDELWRGVTAVGGALLAARFHRAYIDANRHERDIDPDLIDGVWPEPIERSEMSRRGMGLIRRYALPRVPMYGRRLSVGEVRDRIEGCYRPYRRTLGEAIGKAHARFGTVWHVNCHSMKSVGNAMNVDCGAPRPDIVVSNSPRGEPSASDEFTRWVADRLSRYGYKVAINTPYTGGDIVHAHGRPHEQRHSVQIEINRALYINEATVVKHAGFDRLQGHLDLFTRELADYVETSLAAGPRLAA</sequence>
<evidence type="ECO:0000313" key="2">
    <source>
        <dbReference type="Proteomes" id="UP001165541"/>
    </source>
</evidence>
<accession>A0ABT0YN90</accession>
<evidence type="ECO:0000313" key="1">
    <source>
        <dbReference type="EMBL" id="MCM5680175.1"/>
    </source>
</evidence>
<comment type="caution">
    <text evidence="1">The sequence shown here is derived from an EMBL/GenBank/DDBJ whole genome shotgun (WGS) entry which is preliminary data.</text>
</comment>
<organism evidence="1 2">
    <name type="scientific">Caldimonas mangrovi</name>
    <dbReference type="NCBI Taxonomy" id="2944811"/>
    <lineage>
        <taxon>Bacteria</taxon>
        <taxon>Pseudomonadati</taxon>
        <taxon>Pseudomonadota</taxon>
        <taxon>Betaproteobacteria</taxon>
        <taxon>Burkholderiales</taxon>
        <taxon>Sphaerotilaceae</taxon>
        <taxon>Caldimonas</taxon>
    </lineage>
</organism>
<dbReference type="Proteomes" id="UP001165541">
    <property type="component" value="Unassembled WGS sequence"/>
</dbReference>
<protein>
    <submittedName>
        <fullName evidence="1">N-formylglutamate amidohydrolase</fullName>
    </submittedName>
</protein>
<dbReference type="Gene3D" id="3.40.630.40">
    <property type="entry name" value="Zn-dependent exopeptidases"/>
    <property type="match status" value="1"/>
</dbReference>
<keyword evidence="2" id="KW-1185">Reference proteome</keyword>
<dbReference type="InterPro" id="IPR007709">
    <property type="entry name" value="N-FG_amidohydro"/>
</dbReference>
<dbReference type="RefSeq" id="WP_251778567.1">
    <property type="nucleotide sequence ID" value="NZ_JAMKFE010000006.1"/>
</dbReference>